<dbReference type="PANTHER" id="PTHR44899:SF3">
    <property type="entry name" value="SERINE_THREONINE-PROTEIN KINASE NEK1"/>
    <property type="match status" value="1"/>
</dbReference>
<name>A0A146KGD7_9EUKA</name>
<evidence type="ECO:0000256" key="1">
    <source>
        <dbReference type="ARBA" id="ARBA00012513"/>
    </source>
</evidence>
<dbReference type="PROSITE" id="PS50011">
    <property type="entry name" value="PROTEIN_KINASE_DOM"/>
    <property type="match status" value="1"/>
</dbReference>
<dbReference type="SUPFAM" id="SSF56112">
    <property type="entry name" value="Protein kinase-like (PK-like)"/>
    <property type="match status" value="1"/>
</dbReference>
<reference evidence="10" key="1">
    <citation type="submission" date="2015-07" db="EMBL/GenBank/DDBJ databases">
        <title>Adaptation to a free-living lifestyle via gene acquisitions in the diplomonad Trepomonas sp. PC1.</title>
        <authorList>
            <person name="Xu F."/>
            <person name="Jerlstrom-Hultqvist J."/>
            <person name="Kolisko M."/>
            <person name="Simpson A.G.B."/>
            <person name="Roger A.J."/>
            <person name="Svard S.G."/>
            <person name="Andersson J.O."/>
        </authorList>
    </citation>
    <scope>NUCLEOTIDE SEQUENCE</scope>
    <source>
        <strain evidence="10">PC1</strain>
    </source>
</reference>
<evidence type="ECO:0000256" key="2">
    <source>
        <dbReference type="ARBA" id="ARBA00022527"/>
    </source>
</evidence>
<protein>
    <recommendedName>
        <fullName evidence="1">non-specific serine/threonine protein kinase</fullName>
        <ecNumber evidence="1">2.7.11.1</ecNumber>
    </recommendedName>
</protein>
<dbReference type="InterPro" id="IPR011009">
    <property type="entry name" value="Kinase-like_dom_sf"/>
</dbReference>
<accession>A0A146KGD7</accession>
<keyword evidence="5 10" id="KW-0418">Kinase</keyword>
<feature type="non-terminal residue" evidence="10">
    <location>
        <position position="289"/>
    </location>
</feature>
<keyword evidence="6" id="KW-0067">ATP-binding</keyword>
<dbReference type="InterPro" id="IPR051131">
    <property type="entry name" value="NEK_Ser/Thr_kinase_NIMA"/>
</dbReference>
<dbReference type="AlphaFoldDB" id="A0A146KGD7"/>
<evidence type="ECO:0000256" key="3">
    <source>
        <dbReference type="ARBA" id="ARBA00022679"/>
    </source>
</evidence>
<dbReference type="GO" id="GO:0004674">
    <property type="term" value="F:protein serine/threonine kinase activity"/>
    <property type="evidence" value="ECO:0007669"/>
    <property type="project" value="UniProtKB-KW"/>
</dbReference>
<proteinExistence type="predicted"/>
<evidence type="ECO:0000259" key="9">
    <source>
        <dbReference type="PROSITE" id="PS50011"/>
    </source>
</evidence>
<evidence type="ECO:0000313" key="10">
    <source>
        <dbReference type="EMBL" id="JAP95762.1"/>
    </source>
</evidence>
<dbReference type="InterPro" id="IPR000719">
    <property type="entry name" value="Prot_kinase_dom"/>
</dbReference>
<evidence type="ECO:0000256" key="5">
    <source>
        <dbReference type="ARBA" id="ARBA00022777"/>
    </source>
</evidence>
<keyword evidence="4" id="KW-0547">Nucleotide-binding</keyword>
<feature type="domain" description="Protein kinase" evidence="9">
    <location>
        <begin position="2"/>
        <end position="258"/>
    </location>
</feature>
<organism evidence="10">
    <name type="scientific">Trepomonas sp. PC1</name>
    <dbReference type="NCBI Taxonomy" id="1076344"/>
    <lineage>
        <taxon>Eukaryota</taxon>
        <taxon>Metamonada</taxon>
        <taxon>Diplomonadida</taxon>
        <taxon>Hexamitidae</taxon>
        <taxon>Hexamitinae</taxon>
        <taxon>Trepomonas</taxon>
    </lineage>
</organism>
<dbReference type="PROSITE" id="PS00108">
    <property type="entry name" value="PROTEIN_KINASE_ST"/>
    <property type="match status" value="1"/>
</dbReference>
<feature type="non-terminal residue" evidence="10">
    <location>
        <position position="1"/>
    </location>
</feature>
<evidence type="ECO:0000256" key="4">
    <source>
        <dbReference type="ARBA" id="ARBA00022741"/>
    </source>
</evidence>
<comment type="catalytic activity">
    <reaction evidence="8">
        <text>L-seryl-[protein] + ATP = O-phospho-L-seryl-[protein] + ADP + H(+)</text>
        <dbReference type="Rhea" id="RHEA:17989"/>
        <dbReference type="Rhea" id="RHEA-COMP:9863"/>
        <dbReference type="Rhea" id="RHEA-COMP:11604"/>
        <dbReference type="ChEBI" id="CHEBI:15378"/>
        <dbReference type="ChEBI" id="CHEBI:29999"/>
        <dbReference type="ChEBI" id="CHEBI:30616"/>
        <dbReference type="ChEBI" id="CHEBI:83421"/>
        <dbReference type="ChEBI" id="CHEBI:456216"/>
        <dbReference type="EC" id="2.7.11.1"/>
    </reaction>
</comment>
<comment type="catalytic activity">
    <reaction evidence="7">
        <text>L-threonyl-[protein] + ATP = O-phospho-L-threonyl-[protein] + ADP + H(+)</text>
        <dbReference type="Rhea" id="RHEA:46608"/>
        <dbReference type="Rhea" id="RHEA-COMP:11060"/>
        <dbReference type="Rhea" id="RHEA-COMP:11605"/>
        <dbReference type="ChEBI" id="CHEBI:15378"/>
        <dbReference type="ChEBI" id="CHEBI:30013"/>
        <dbReference type="ChEBI" id="CHEBI:30616"/>
        <dbReference type="ChEBI" id="CHEBI:61977"/>
        <dbReference type="ChEBI" id="CHEBI:456216"/>
        <dbReference type="EC" id="2.7.11.1"/>
    </reaction>
</comment>
<evidence type="ECO:0000256" key="8">
    <source>
        <dbReference type="ARBA" id="ARBA00048679"/>
    </source>
</evidence>
<dbReference type="SMART" id="SM00220">
    <property type="entry name" value="S_TKc"/>
    <property type="match status" value="1"/>
</dbReference>
<keyword evidence="3" id="KW-0808">Transferase</keyword>
<dbReference type="Pfam" id="PF00069">
    <property type="entry name" value="Pkinase"/>
    <property type="match status" value="1"/>
</dbReference>
<gene>
    <name evidence="10" type="ORF">TPC1_11130</name>
</gene>
<dbReference type="EMBL" id="GDID01000844">
    <property type="protein sequence ID" value="JAP95762.1"/>
    <property type="molecule type" value="Transcribed_RNA"/>
</dbReference>
<dbReference type="EC" id="2.7.11.1" evidence="1"/>
<dbReference type="InterPro" id="IPR008271">
    <property type="entry name" value="Ser/Thr_kinase_AS"/>
</dbReference>
<evidence type="ECO:0000256" key="6">
    <source>
        <dbReference type="ARBA" id="ARBA00022840"/>
    </source>
</evidence>
<sequence>FELIGKPLGEGAHGIVVLAKKMSTNEKFCIKYIKTSDEKTCKAAENEARISQKISHPNLLKTYQFGSIKNTMYMQTEYAPGEDLGKLIQRIKHIDDSTITQITVQTLLAMHFLQANHILHRDIKPENILVFPLVDSRIEIIYKLGDFGVSKQNNATEDMNNTVIGSPLFMSPELLAGLPYNSKSDVYSLGVVMYRLIAGEFPFITHGYEQHKQVVLTTSIPMINSTHEFQLKNICYKMLDRDTHKRSDIQSLLEEDYFQLTLNELTEYYIEQGWHQSVTQIQQIQSRKQ</sequence>
<dbReference type="PANTHER" id="PTHR44899">
    <property type="entry name" value="CAMK FAMILY PROTEIN KINASE"/>
    <property type="match status" value="1"/>
</dbReference>
<dbReference type="GO" id="GO:0005524">
    <property type="term" value="F:ATP binding"/>
    <property type="evidence" value="ECO:0007669"/>
    <property type="project" value="UniProtKB-KW"/>
</dbReference>
<dbReference type="Gene3D" id="1.10.510.10">
    <property type="entry name" value="Transferase(Phosphotransferase) domain 1"/>
    <property type="match status" value="1"/>
</dbReference>
<evidence type="ECO:0000256" key="7">
    <source>
        <dbReference type="ARBA" id="ARBA00047899"/>
    </source>
</evidence>
<keyword evidence="2" id="KW-0723">Serine/threonine-protein kinase</keyword>